<sequence>MDGPLLIREVLPLSFLWLQVAIAALAAGTMLIYVTHGVRTRRDPLESTVPLSLQSTQTSFLLDGERIVDATEEARLMLARNRIPQSGRAELAALLTRSFGDLESVWPRDDGPANGALLSPDGTRCLSLRREGQMIRVTISDCELLARPGERDPCQHSAETEELDHLRLVTDRIPFPVWRQRPDGVITWCNKAYLDLASQGSDAPVGTWPPPMVLSVDAQTRWPEHEDGRLRLQSSCKPDQWYDCHLSRIGEDMLISASDASGIVEAETSRSDVVQTLSKTFATLTIGLAVFSPDRRLALFNPALTDLTTLPVTLLLERPDFFSFIDALRSRKKMPEPKDYKTWRAQIARFDSSDAGAPYSEAWHLPFGQTLKITGQPQPNGALALLFEDITAEISMTRNLRAELETAQTVFNALDDALAVFDAGGTLTMSNDAYDILWKVETRHGVLAQTIGNAAERWRNLSVPCETLNALQAYLAESGKTDGWEGELRLRDGRSLICRLAPMPGGALRAMFTPMIQHPAPRLTPVHDTAEEELRVEG</sequence>
<dbReference type="SUPFAM" id="SSF55785">
    <property type="entry name" value="PYP-like sensor domain (PAS domain)"/>
    <property type="match status" value="2"/>
</dbReference>
<evidence type="ECO:0000256" key="1">
    <source>
        <dbReference type="SAM" id="Phobius"/>
    </source>
</evidence>
<dbReference type="OrthoDB" id="9797304at2"/>
<keyword evidence="3" id="KW-1185">Reference proteome</keyword>
<name>A0A921NVX1_9RHOB</name>
<protein>
    <submittedName>
        <fullName evidence="2">PAS domain containing protein</fullName>
    </submittedName>
</protein>
<proteinExistence type="predicted"/>
<keyword evidence="1" id="KW-1133">Transmembrane helix</keyword>
<dbReference type="EMBL" id="APKE01000014">
    <property type="protein sequence ID" value="KAF0676301.1"/>
    <property type="molecule type" value="Genomic_DNA"/>
</dbReference>
<gene>
    <name evidence="2" type="ORF">PMES_01032</name>
</gene>
<dbReference type="InterPro" id="IPR035965">
    <property type="entry name" value="PAS-like_dom_sf"/>
</dbReference>
<accession>A0A921NVX1</accession>
<dbReference type="RefSeq" id="WP_159964449.1">
    <property type="nucleotide sequence ID" value="NZ_APKE01000014.1"/>
</dbReference>
<keyword evidence="1" id="KW-0472">Membrane</keyword>
<dbReference type="AlphaFoldDB" id="A0A921NVX1"/>
<organism evidence="2 3">
    <name type="scientific">Profundibacterium mesophilum KAUST100406-0324</name>
    <dbReference type="NCBI Taxonomy" id="1037889"/>
    <lineage>
        <taxon>Bacteria</taxon>
        <taxon>Pseudomonadati</taxon>
        <taxon>Pseudomonadota</taxon>
        <taxon>Alphaproteobacteria</taxon>
        <taxon>Rhodobacterales</taxon>
        <taxon>Roseobacteraceae</taxon>
        <taxon>Profundibacterium</taxon>
    </lineage>
</organism>
<feature type="transmembrane region" description="Helical" evidence="1">
    <location>
        <begin position="15"/>
        <end position="34"/>
    </location>
</feature>
<evidence type="ECO:0000313" key="3">
    <source>
        <dbReference type="Proteomes" id="UP000698242"/>
    </source>
</evidence>
<keyword evidence="1" id="KW-0812">Transmembrane</keyword>
<dbReference type="Pfam" id="PF12860">
    <property type="entry name" value="PAS_7"/>
    <property type="match status" value="1"/>
</dbReference>
<evidence type="ECO:0000313" key="2">
    <source>
        <dbReference type="EMBL" id="KAF0676301.1"/>
    </source>
</evidence>
<reference evidence="2" key="1">
    <citation type="submission" date="2013-03" db="EMBL/GenBank/DDBJ databases">
        <title>Genome Sequence of the Profundibacterium mesophilum strain KAUST100406-0324T from Red Sea, a novel genus in the family Rhodobacteraceae.</title>
        <authorList>
            <person name="Essack M."/>
            <person name="Alam I."/>
            <person name="Lafi F."/>
            <person name="Alawi W."/>
            <person name="Kamanu F."/>
            <person name="Al-Suwailem A."/>
            <person name="Lee O.O."/>
            <person name="Xu Y."/>
            <person name="Bajic V."/>
            <person name="Qian P.-Y."/>
            <person name="Archer J."/>
        </authorList>
    </citation>
    <scope>NUCLEOTIDE SEQUENCE</scope>
    <source>
        <strain evidence="2">KAUST100406-0324</strain>
    </source>
</reference>
<comment type="caution">
    <text evidence="2">The sequence shown here is derived from an EMBL/GenBank/DDBJ whole genome shotgun (WGS) entry which is preliminary data.</text>
</comment>
<dbReference type="Proteomes" id="UP000698242">
    <property type="component" value="Unassembled WGS sequence"/>
</dbReference>